<protein>
    <submittedName>
        <fullName evidence="5">Lysine--tRNA ligase</fullName>
        <ecNumber evidence="5">6.1.1.6</ecNumber>
    </submittedName>
</protein>
<keyword evidence="1 5" id="KW-0436">Ligase</keyword>
<feature type="domain" description="Aminoacyl-tRNA synthetase class II (D/K/N)" evidence="4">
    <location>
        <begin position="2"/>
        <end position="86"/>
    </location>
</feature>
<dbReference type="InterPro" id="IPR004364">
    <property type="entry name" value="Aa-tRNA-synt_II"/>
</dbReference>
<keyword evidence="3" id="KW-0067">ATP-binding</keyword>
<dbReference type="GO" id="GO:0005524">
    <property type="term" value="F:ATP binding"/>
    <property type="evidence" value="ECO:0007669"/>
    <property type="project" value="InterPro"/>
</dbReference>
<dbReference type="GO" id="GO:0004824">
    <property type="term" value="F:lysine-tRNA ligase activity"/>
    <property type="evidence" value="ECO:0007669"/>
    <property type="project" value="UniProtKB-EC"/>
</dbReference>
<dbReference type="Pfam" id="PF00152">
    <property type="entry name" value="tRNA-synt_2"/>
    <property type="match status" value="1"/>
</dbReference>
<evidence type="ECO:0000256" key="3">
    <source>
        <dbReference type="ARBA" id="ARBA00022840"/>
    </source>
</evidence>
<dbReference type="InterPro" id="IPR045864">
    <property type="entry name" value="aa-tRNA-synth_II/BPL/LPL"/>
</dbReference>
<dbReference type="GO" id="GO:0005829">
    <property type="term" value="C:cytosol"/>
    <property type="evidence" value="ECO:0007669"/>
    <property type="project" value="TreeGrafter"/>
</dbReference>
<gene>
    <name evidence="5" type="primary">lysS_37</name>
    <name evidence="5" type="ORF">SDC9_125250</name>
</gene>
<evidence type="ECO:0000313" key="5">
    <source>
        <dbReference type="EMBL" id="MPM78239.1"/>
    </source>
</evidence>
<dbReference type="AlphaFoldDB" id="A0A645CMV5"/>
<dbReference type="Gene3D" id="3.30.930.10">
    <property type="entry name" value="Bira Bifunctional Protein, Domain 2"/>
    <property type="match status" value="1"/>
</dbReference>
<accession>A0A645CMV5</accession>
<dbReference type="SUPFAM" id="SSF55681">
    <property type="entry name" value="Class II aaRS and biotin synthetases"/>
    <property type="match status" value="1"/>
</dbReference>
<dbReference type="EMBL" id="VSSQ01028500">
    <property type="protein sequence ID" value="MPM78239.1"/>
    <property type="molecule type" value="Genomic_DNA"/>
</dbReference>
<comment type="caution">
    <text evidence="5">The sequence shown here is derived from an EMBL/GenBank/DDBJ whole genome shotgun (WGS) entry which is preliminary data.</text>
</comment>
<organism evidence="5">
    <name type="scientific">bioreactor metagenome</name>
    <dbReference type="NCBI Taxonomy" id="1076179"/>
    <lineage>
        <taxon>unclassified sequences</taxon>
        <taxon>metagenomes</taxon>
        <taxon>ecological metagenomes</taxon>
    </lineage>
</organism>
<dbReference type="PANTHER" id="PTHR42918">
    <property type="entry name" value="LYSYL-TRNA SYNTHETASE"/>
    <property type="match status" value="1"/>
</dbReference>
<name>A0A645CMV5_9ZZZZ</name>
<evidence type="ECO:0000256" key="1">
    <source>
        <dbReference type="ARBA" id="ARBA00022598"/>
    </source>
</evidence>
<keyword evidence="2" id="KW-0547">Nucleotide-binding</keyword>
<sequence length="90" mass="10031">MFIYAREMANAFSELNDPDDQRERFMAQVAQRAAGDEEAHVMDEDFVCALEYGMPPTGGMGIGIDRVTMLLTGADTIRDVILFPTMKPID</sequence>
<dbReference type="GO" id="GO:0006430">
    <property type="term" value="P:lysyl-tRNA aminoacylation"/>
    <property type="evidence" value="ECO:0007669"/>
    <property type="project" value="TreeGrafter"/>
</dbReference>
<dbReference type="EC" id="6.1.1.6" evidence="5"/>
<dbReference type="GO" id="GO:0000049">
    <property type="term" value="F:tRNA binding"/>
    <property type="evidence" value="ECO:0007669"/>
    <property type="project" value="TreeGrafter"/>
</dbReference>
<proteinExistence type="predicted"/>
<evidence type="ECO:0000259" key="4">
    <source>
        <dbReference type="Pfam" id="PF00152"/>
    </source>
</evidence>
<reference evidence="5" key="1">
    <citation type="submission" date="2019-08" db="EMBL/GenBank/DDBJ databases">
        <authorList>
            <person name="Kucharzyk K."/>
            <person name="Murdoch R.W."/>
            <person name="Higgins S."/>
            <person name="Loffler F."/>
        </authorList>
    </citation>
    <scope>NUCLEOTIDE SEQUENCE</scope>
</reference>
<dbReference type="PANTHER" id="PTHR42918:SF15">
    <property type="entry name" value="LYSINE--TRNA LIGASE, CHLOROPLASTIC_MITOCHONDRIAL"/>
    <property type="match status" value="1"/>
</dbReference>
<evidence type="ECO:0000256" key="2">
    <source>
        <dbReference type="ARBA" id="ARBA00022741"/>
    </source>
</evidence>